<comment type="caution">
    <text evidence="2">The sequence shown here is derived from an EMBL/GenBank/DDBJ whole genome shotgun (WGS) entry which is preliminary data.</text>
</comment>
<name>A0A4R4THH8_9ACTN</name>
<dbReference type="OrthoDB" id="110418at2"/>
<protein>
    <recommendedName>
        <fullName evidence="4">ScyD/ScyE family protein</fullName>
    </recommendedName>
</protein>
<accession>A0A4R4THH8</accession>
<organism evidence="2 3">
    <name type="scientific">Streptomyces hainanensis</name>
    <dbReference type="NCBI Taxonomy" id="402648"/>
    <lineage>
        <taxon>Bacteria</taxon>
        <taxon>Bacillati</taxon>
        <taxon>Actinomycetota</taxon>
        <taxon>Actinomycetes</taxon>
        <taxon>Kitasatosporales</taxon>
        <taxon>Streptomycetaceae</taxon>
        <taxon>Streptomyces</taxon>
    </lineage>
</organism>
<dbReference type="InterPro" id="IPR011042">
    <property type="entry name" value="6-blade_b-propeller_TolB-like"/>
</dbReference>
<proteinExistence type="predicted"/>
<evidence type="ECO:0000313" key="3">
    <source>
        <dbReference type="Proteomes" id="UP000295345"/>
    </source>
</evidence>
<reference evidence="2 3" key="1">
    <citation type="submission" date="2019-03" db="EMBL/GenBank/DDBJ databases">
        <title>Draft genome sequences of novel Actinobacteria.</title>
        <authorList>
            <person name="Sahin N."/>
            <person name="Ay H."/>
            <person name="Saygin H."/>
        </authorList>
    </citation>
    <scope>NUCLEOTIDE SEQUENCE [LARGE SCALE GENOMIC DNA]</scope>
    <source>
        <strain evidence="2 3">DSM 41900</strain>
    </source>
</reference>
<dbReference type="AlphaFoldDB" id="A0A4R4THH8"/>
<dbReference type="EMBL" id="SMKI01000182">
    <property type="protein sequence ID" value="TDC73799.1"/>
    <property type="molecule type" value="Genomic_DNA"/>
</dbReference>
<sequence>MGGTAAAPAGAGGDGSHRPFLEPLNTITTIASTVPANGDVNPYGTAVVPHDDGRLRRGHVLVSNFNNAANEQGTGTTLVQISPAGETSLFAEIDPAALPGDCPGGVGLTTALSILPGGWVVVGSLPTADGTSATAQAGCLLVLDDEGRVRETFAGDGINGPWDMTAAPVDDHHVALFVTNVLNGTVAAGGDVVDEGTVLRITVRLHDGKPPTRERTTVIGSGFPERTDPAALVVGPTGVGLGEDDVLYVADTVDNRIAAIPKALTRESSAGVGRTVTEGGLLNGPLGLAIAPNDDILTVNGGDGNIVETTPRGKQVAFRQLDASGEPPGAGALFGLAVAPDKRSVYFVDDATNTLNLLS</sequence>
<keyword evidence="3" id="KW-1185">Reference proteome</keyword>
<evidence type="ECO:0008006" key="4">
    <source>
        <dbReference type="Google" id="ProtNLM"/>
    </source>
</evidence>
<dbReference type="SUPFAM" id="SSF101898">
    <property type="entry name" value="NHL repeat"/>
    <property type="match status" value="1"/>
</dbReference>
<feature type="region of interest" description="Disordered" evidence="1">
    <location>
        <begin position="1"/>
        <end position="20"/>
    </location>
</feature>
<gene>
    <name evidence="2" type="ORF">E1283_18040</name>
</gene>
<evidence type="ECO:0000256" key="1">
    <source>
        <dbReference type="SAM" id="MobiDB-lite"/>
    </source>
</evidence>
<evidence type="ECO:0000313" key="2">
    <source>
        <dbReference type="EMBL" id="TDC73799.1"/>
    </source>
</evidence>
<dbReference type="Proteomes" id="UP000295345">
    <property type="component" value="Unassembled WGS sequence"/>
</dbReference>
<dbReference type="Gene3D" id="2.120.10.30">
    <property type="entry name" value="TolB, C-terminal domain"/>
    <property type="match status" value="1"/>
</dbReference>